<accession>A0ABD6AZZ1</accession>
<dbReference type="PRINTS" id="PR00385">
    <property type="entry name" value="P450"/>
</dbReference>
<evidence type="ECO:0000256" key="5">
    <source>
        <dbReference type="ARBA" id="ARBA00023004"/>
    </source>
</evidence>
<dbReference type="EMBL" id="JBHUDC010000008">
    <property type="protein sequence ID" value="MFD1514981.1"/>
    <property type="molecule type" value="Genomic_DNA"/>
</dbReference>
<evidence type="ECO:0000256" key="6">
    <source>
        <dbReference type="ARBA" id="ARBA00023033"/>
    </source>
</evidence>
<dbReference type="Pfam" id="PF00067">
    <property type="entry name" value="p450"/>
    <property type="match status" value="1"/>
</dbReference>
<dbReference type="RefSeq" id="WP_250874907.1">
    <property type="nucleotide sequence ID" value="NZ_JALXFV010000008.1"/>
</dbReference>
<comment type="similarity">
    <text evidence="1 7">Belongs to the cytochrome P450 family.</text>
</comment>
<dbReference type="InterPro" id="IPR017972">
    <property type="entry name" value="Cyt_P450_CS"/>
</dbReference>
<dbReference type="PROSITE" id="PS00086">
    <property type="entry name" value="CYTOCHROME_P450"/>
    <property type="match status" value="1"/>
</dbReference>
<dbReference type="InterPro" id="IPR001128">
    <property type="entry name" value="Cyt_P450"/>
</dbReference>
<dbReference type="Gene3D" id="1.10.630.10">
    <property type="entry name" value="Cytochrome P450"/>
    <property type="match status" value="1"/>
</dbReference>
<keyword evidence="3 7" id="KW-0479">Metal-binding</keyword>
<dbReference type="PANTHER" id="PTHR24291">
    <property type="entry name" value="CYTOCHROME P450 FAMILY 4"/>
    <property type="match status" value="1"/>
</dbReference>
<gene>
    <name evidence="8" type="ORF">ACFSBT_17005</name>
</gene>
<reference evidence="8 9" key="1">
    <citation type="journal article" date="2019" name="Int. J. Syst. Evol. Microbiol.">
        <title>The Global Catalogue of Microorganisms (GCM) 10K type strain sequencing project: providing services to taxonomists for standard genome sequencing and annotation.</title>
        <authorList>
            <consortium name="The Broad Institute Genomics Platform"/>
            <consortium name="The Broad Institute Genome Sequencing Center for Infectious Disease"/>
            <person name="Wu L."/>
            <person name="Ma J."/>
        </authorList>
    </citation>
    <scope>NUCLEOTIDE SEQUENCE [LARGE SCALE GENOMIC DNA]</scope>
    <source>
        <strain evidence="8 9">CGMCC 1.12563</strain>
    </source>
</reference>
<dbReference type="GO" id="GO:0004497">
    <property type="term" value="F:monooxygenase activity"/>
    <property type="evidence" value="ECO:0007669"/>
    <property type="project" value="UniProtKB-KW"/>
</dbReference>
<keyword evidence="2 7" id="KW-0349">Heme</keyword>
<dbReference type="InterPro" id="IPR002401">
    <property type="entry name" value="Cyt_P450_E_grp-I"/>
</dbReference>
<keyword evidence="5 7" id="KW-0408">Iron</keyword>
<dbReference type="AlphaFoldDB" id="A0ABD6AZZ1"/>
<evidence type="ECO:0000256" key="1">
    <source>
        <dbReference type="ARBA" id="ARBA00010617"/>
    </source>
</evidence>
<name>A0ABD6AZZ1_9EURY</name>
<evidence type="ECO:0000256" key="2">
    <source>
        <dbReference type="ARBA" id="ARBA00022617"/>
    </source>
</evidence>
<dbReference type="InterPro" id="IPR050196">
    <property type="entry name" value="Cytochrome_P450_Monoox"/>
</dbReference>
<organism evidence="8 9">
    <name type="scientific">Halomarina rubra</name>
    <dbReference type="NCBI Taxonomy" id="2071873"/>
    <lineage>
        <taxon>Archaea</taxon>
        <taxon>Methanobacteriati</taxon>
        <taxon>Methanobacteriota</taxon>
        <taxon>Stenosarchaea group</taxon>
        <taxon>Halobacteria</taxon>
        <taxon>Halobacteriales</taxon>
        <taxon>Natronomonadaceae</taxon>
        <taxon>Halomarina</taxon>
    </lineage>
</organism>
<keyword evidence="9" id="KW-1185">Reference proteome</keyword>
<dbReference type="PANTHER" id="PTHR24291:SF50">
    <property type="entry name" value="BIFUNCTIONAL ALBAFLAVENONE MONOOXYGENASE_TERPENE SYNTHASE"/>
    <property type="match status" value="1"/>
</dbReference>
<dbReference type="Proteomes" id="UP001597187">
    <property type="component" value="Unassembled WGS sequence"/>
</dbReference>
<dbReference type="InterPro" id="IPR036396">
    <property type="entry name" value="Cyt_P450_sf"/>
</dbReference>
<dbReference type="GO" id="GO:0046872">
    <property type="term" value="F:metal ion binding"/>
    <property type="evidence" value="ECO:0007669"/>
    <property type="project" value="UniProtKB-KW"/>
</dbReference>
<evidence type="ECO:0000313" key="8">
    <source>
        <dbReference type="EMBL" id="MFD1514981.1"/>
    </source>
</evidence>
<proteinExistence type="inferred from homology"/>
<evidence type="ECO:0000256" key="4">
    <source>
        <dbReference type="ARBA" id="ARBA00023002"/>
    </source>
</evidence>
<evidence type="ECO:0000256" key="3">
    <source>
        <dbReference type="ARBA" id="ARBA00022723"/>
    </source>
</evidence>
<evidence type="ECO:0000313" key="9">
    <source>
        <dbReference type="Proteomes" id="UP001597187"/>
    </source>
</evidence>
<dbReference type="SUPFAM" id="SSF48264">
    <property type="entry name" value="Cytochrome P450"/>
    <property type="match status" value="1"/>
</dbReference>
<evidence type="ECO:0000256" key="7">
    <source>
        <dbReference type="RuleBase" id="RU000461"/>
    </source>
</evidence>
<sequence>MNTQPPGPPEPPVVGSTFDYARDPFRFMDAVRRAYRDIATFRLGPLDTYILMNPDDVETVLTNDEAAFRKADFQDDALTGLLGDGLLLSTGEYWERQRAIAQPAFNMGRIAGLVDTMGEKTERALDEWPSGEPFDVQLPLARLTVDVIVNAMFGVDPDPETVLEVQNNLEPLGARFEPDPIRFLTPPWVPTPSNREYNEALETLDGVVDDLIERRRALGRTSGHARSGGNAGDDFLSRLLRAEGAGDQTAEQVHNEMTTMLLAGHDTTALTLTYAFHQLGNHPEVLERLHEEVDAVLDAGERPGMGDLRNLEYTERVLKETMRVLPPVYTMFRQPNVDVRLSGYRVPADSLLMVPQWVLHRHPDYWEDPETFDPDRWTPARARERHPYAYFPFGAGPRACIGRQFSLVEAKIILSMALRRFTPELASSPDLDLRPSLTMHPRDPIEIVLHERAVREQT</sequence>
<keyword evidence="6 7" id="KW-0503">Monooxygenase</keyword>
<comment type="caution">
    <text evidence="8">The sequence shown here is derived from an EMBL/GenBank/DDBJ whole genome shotgun (WGS) entry which is preliminary data.</text>
</comment>
<protein>
    <submittedName>
        <fullName evidence="8">Cytochrome P450</fullName>
    </submittedName>
</protein>
<dbReference type="PRINTS" id="PR00463">
    <property type="entry name" value="EP450I"/>
</dbReference>
<keyword evidence="4 7" id="KW-0560">Oxidoreductase</keyword>